<feature type="region of interest" description="Disordered" evidence="2">
    <location>
        <begin position="147"/>
        <end position="202"/>
    </location>
</feature>
<feature type="region of interest" description="Disordered" evidence="2">
    <location>
        <begin position="1"/>
        <end position="67"/>
    </location>
</feature>
<feature type="compositionally biased region" description="Basic and acidic residues" evidence="2">
    <location>
        <begin position="1046"/>
        <end position="1057"/>
    </location>
</feature>
<feature type="coiled-coil region" evidence="1">
    <location>
        <begin position="812"/>
        <end position="839"/>
    </location>
</feature>
<accession>A0A9W9PR77</accession>
<feature type="region of interest" description="Disordered" evidence="2">
    <location>
        <begin position="225"/>
        <end position="247"/>
    </location>
</feature>
<keyword evidence="1" id="KW-0175">Coiled coil</keyword>
<feature type="coiled-coil region" evidence="1">
    <location>
        <begin position="717"/>
        <end position="772"/>
    </location>
</feature>
<reference evidence="3" key="1">
    <citation type="submission" date="2022-12" db="EMBL/GenBank/DDBJ databases">
        <authorList>
            <person name="Petersen C."/>
        </authorList>
    </citation>
    <scope>NUCLEOTIDE SEQUENCE</scope>
    <source>
        <strain evidence="3">IBT 21472</strain>
    </source>
</reference>
<dbReference type="Proteomes" id="UP001147746">
    <property type="component" value="Unassembled WGS sequence"/>
</dbReference>
<evidence type="ECO:0000313" key="3">
    <source>
        <dbReference type="EMBL" id="KAJ5303169.1"/>
    </source>
</evidence>
<organism evidence="3 4">
    <name type="scientific">Penicillium atrosanguineum</name>
    <dbReference type="NCBI Taxonomy" id="1132637"/>
    <lineage>
        <taxon>Eukaryota</taxon>
        <taxon>Fungi</taxon>
        <taxon>Dikarya</taxon>
        <taxon>Ascomycota</taxon>
        <taxon>Pezizomycotina</taxon>
        <taxon>Eurotiomycetes</taxon>
        <taxon>Eurotiomycetidae</taxon>
        <taxon>Eurotiales</taxon>
        <taxon>Aspergillaceae</taxon>
        <taxon>Penicillium</taxon>
    </lineage>
</organism>
<keyword evidence="4" id="KW-1185">Reference proteome</keyword>
<evidence type="ECO:0000313" key="4">
    <source>
        <dbReference type="Proteomes" id="UP001147746"/>
    </source>
</evidence>
<feature type="compositionally biased region" description="Polar residues" evidence="2">
    <location>
        <begin position="177"/>
        <end position="187"/>
    </location>
</feature>
<feature type="compositionally biased region" description="Polar residues" evidence="2">
    <location>
        <begin position="992"/>
        <end position="1005"/>
    </location>
</feature>
<sequence length="1057" mass="118231">MATGSLSPYFKPRLGPAPQGRPIQRPPLLMQRPQSSGIDTAGFSFAKPPTNQRGSSLRPPPKQGLINLNSPWAAATVEDQNIDDGQEAQFSVAKKLPARPNVEHQPKGLSHSGEDSAPHAAQDDPLWTSGPNHDKSLKVIAEAAAFKKNQSSKPATGSKARTDTVLPTGPGTDIDTEANTSRASSIRPTHDRHGGTTSGSPIFIASQSMIRPSNDYRVSKRCRQSQKIDQSARKHSFPGKPDFKPPPEEKLFELLIRRIRQREEQEAATVELQCQLEEQNLQLKDENQNLKQQLEADHEKLRISVVELKECRTQMDHWKEKLRKFKKVVNELGKEYDILRDDLDKFKVAAESLEKEKSSLLQSIDGIRVQMARAEGIIDEQKVQLSEGESRAAVLRRSLEAAREVRDLGKSELINEKKRSADLESYIQNCARNQTRQLLLIREDQRKLVESFDSGIQSLSEETGSSKEALLSEVRTCADQLCTSVEILSDKCTAERMEVQDFTDTVHDAVSRLDTMSTQFTCSIEAGTIYNANVSGKVQESLQLIERHLGAESTLLQQLGNCESSYESLKRILAAMEPTLSTLDISVQSLTTTESSLLRRLSELCEKLAEAQIQPSNPALELELSNKYAENTQLQLQLQEISLKSENLRQRLDEREAQTLAVQRSLTEVTAECQKAEILNQRIVTEKLAMQGEAALAEQKIRHELITENTTITDRIRIEYEQKLQTLQREKDDLEDRSEEVLVQLGGVRDSLVEAKSIVDAQRKDREALAEETGQHIQELTACYSEAMAKLDSQAMLIEQYQEVETVSIIEKSDIREQLKQAQEKIQEFERALVLKDGTTNQPERPTNIVPFAAFENRMSPDVDLSPYDDPADFAMLFITDESAPPSPAAKPIKPLPVNIESAPATNDLPRSVKVPRSVKDDKRVFNILENSDQTQVHRKRKAINFDAVPSVKDSKAAIRTNSGSMQAQEGLEDHHNKSAKHVHKFTYSRVHTTSTKIQQGQSTGPARPSVTERPTSPKGLVSASSGNHLADKPNTRSRGRRRSRGERYDARFSQEG</sequence>
<reference evidence="3" key="2">
    <citation type="journal article" date="2023" name="IMA Fungus">
        <title>Comparative genomic study of the Penicillium genus elucidates a diverse pangenome and 15 lateral gene transfer events.</title>
        <authorList>
            <person name="Petersen C."/>
            <person name="Sorensen T."/>
            <person name="Nielsen M.R."/>
            <person name="Sondergaard T.E."/>
            <person name="Sorensen J.L."/>
            <person name="Fitzpatrick D.A."/>
            <person name="Frisvad J.C."/>
            <person name="Nielsen K.L."/>
        </authorList>
    </citation>
    <scope>NUCLEOTIDE SEQUENCE</scope>
    <source>
        <strain evidence="3">IBT 21472</strain>
    </source>
</reference>
<feature type="region of interest" description="Disordered" evidence="2">
    <location>
        <begin position="992"/>
        <end position="1057"/>
    </location>
</feature>
<dbReference type="EMBL" id="JAPZBO010000009">
    <property type="protein sequence ID" value="KAJ5303169.1"/>
    <property type="molecule type" value="Genomic_DNA"/>
</dbReference>
<dbReference type="AlphaFoldDB" id="A0A9W9PR77"/>
<comment type="caution">
    <text evidence="3">The sequence shown here is derived from an EMBL/GenBank/DDBJ whole genome shotgun (WGS) entry which is preliminary data.</text>
</comment>
<gene>
    <name evidence="3" type="ORF">N7476_009968</name>
</gene>
<feature type="compositionally biased region" description="Basic residues" evidence="2">
    <location>
        <begin position="1036"/>
        <end position="1045"/>
    </location>
</feature>
<feature type="region of interest" description="Disordered" evidence="2">
    <location>
        <begin position="79"/>
        <end position="135"/>
    </location>
</feature>
<protein>
    <submittedName>
        <fullName evidence="3">Uncharacterized protein</fullName>
    </submittedName>
</protein>
<proteinExistence type="predicted"/>
<evidence type="ECO:0000256" key="2">
    <source>
        <dbReference type="SAM" id="MobiDB-lite"/>
    </source>
</evidence>
<evidence type="ECO:0000256" key="1">
    <source>
        <dbReference type="SAM" id="Coils"/>
    </source>
</evidence>
<name>A0A9W9PR77_9EURO</name>
<feature type="coiled-coil region" evidence="1">
    <location>
        <begin position="631"/>
        <end position="658"/>
    </location>
</feature>
<feature type="compositionally biased region" description="Basic and acidic residues" evidence="2">
    <location>
        <begin position="101"/>
        <end position="117"/>
    </location>
</feature>
<feature type="coiled-coil region" evidence="1">
    <location>
        <begin position="260"/>
        <end position="370"/>
    </location>
</feature>